<dbReference type="InterPro" id="IPR039420">
    <property type="entry name" value="WalR-like"/>
</dbReference>
<evidence type="ECO:0000256" key="7">
    <source>
        <dbReference type="ARBA" id="ARBA00023163"/>
    </source>
</evidence>
<evidence type="ECO:0000256" key="2">
    <source>
        <dbReference type="ARBA" id="ARBA00022490"/>
    </source>
</evidence>
<evidence type="ECO:0000259" key="12">
    <source>
        <dbReference type="PROSITE" id="PS51755"/>
    </source>
</evidence>
<dbReference type="GO" id="GO:0005829">
    <property type="term" value="C:cytosol"/>
    <property type="evidence" value="ECO:0007669"/>
    <property type="project" value="TreeGrafter"/>
</dbReference>
<protein>
    <recommendedName>
        <fullName evidence="8">Regulatory protein VirG</fullName>
    </recommendedName>
</protein>
<evidence type="ECO:0000256" key="10">
    <source>
        <dbReference type="PROSITE-ProRule" id="PRU01091"/>
    </source>
</evidence>
<keyword evidence="4" id="KW-0902">Two-component regulatory system</keyword>
<comment type="subcellular location">
    <subcellularLocation>
        <location evidence="1">Cytoplasm</location>
    </subcellularLocation>
</comment>
<evidence type="ECO:0000256" key="1">
    <source>
        <dbReference type="ARBA" id="ARBA00004496"/>
    </source>
</evidence>
<dbReference type="GO" id="GO:0032993">
    <property type="term" value="C:protein-DNA complex"/>
    <property type="evidence" value="ECO:0007669"/>
    <property type="project" value="TreeGrafter"/>
</dbReference>
<feature type="modified residue" description="4-aspartylphosphate" evidence="9">
    <location>
        <position position="38"/>
    </location>
</feature>
<evidence type="ECO:0000313" key="13">
    <source>
        <dbReference type="EMBL" id="SDF90568.1"/>
    </source>
</evidence>
<evidence type="ECO:0000256" key="9">
    <source>
        <dbReference type="PROSITE-ProRule" id="PRU00169"/>
    </source>
</evidence>
<evidence type="ECO:0000256" key="3">
    <source>
        <dbReference type="ARBA" id="ARBA00022553"/>
    </source>
</evidence>
<gene>
    <name evidence="13" type="ORF">SAMN05216557_107112</name>
</gene>
<feature type="DNA-binding region" description="OmpR/PhoB-type" evidence="10">
    <location>
        <begin position="122"/>
        <end position="222"/>
    </location>
</feature>
<dbReference type="CDD" id="cd00383">
    <property type="entry name" value="trans_reg_C"/>
    <property type="match status" value="1"/>
</dbReference>
<dbReference type="InterPro" id="IPR011006">
    <property type="entry name" value="CheY-like_superfamily"/>
</dbReference>
<dbReference type="PANTHER" id="PTHR48111">
    <property type="entry name" value="REGULATOR OF RPOS"/>
    <property type="match status" value="1"/>
</dbReference>
<dbReference type="Proteomes" id="UP000323502">
    <property type="component" value="Unassembled WGS sequence"/>
</dbReference>
<evidence type="ECO:0000256" key="6">
    <source>
        <dbReference type="ARBA" id="ARBA00023125"/>
    </source>
</evidence>
<dbReference type="InterPro" id="IPR016032">
    <property type="entry name" value="Sig_transdc_resp-reg_C-effctor"/>
</dbReference>
<proteinExistence type="predicted"/>
<evidence type="ECO:0000256" key="4">
    <source>
        <dbReference type="ARBA" id="ARBA00023012"/>
    </source>
</evidence>
<keyword evidence="14" id="KW-1185">Reference proteome</keyword>
<dbReference type="EMBL" id="FNBI01000007">
    <property type="protein sequence ID" value="SDF90568.1"/>
    <property type="molecule type" value="Genomic_DNA"/>
</dbReference>
<dbReference type="SMART" id="SM00862">
    <property type="entry name" value="Trans_reg_C"/>
    <property type="match status" value="1"/>
</dbReference>
<dbReference type="Pfam" id="PF00486">
    <property type="entry name" value="Trans_reg_C"/>
    <property type="match status" value="1"/>
</dbReference>
<dbReference type="SUPFAM" id="SSF52172">
    <property type="entry name" value="CheY-like"/>
    <property type="match status" value="1"/>
</dbReference>
<dbReference type="PROSITE" id="PS51755">
    <property type="entry name" value="OMPR_PHOB"/>
    <property type="match status" value="1"/>
</dbReference>
<evidence type="ECO:0000256" key="8">
    <source>
        <dbReference type="ARBA" id="ARBA00067337"/>
    </source>
</evidence>
<evidence type="ECO:0000313" key="14">
    <source>
        <dbReference type="Proteomes" id="UP000323502"/>
    </source>
</evidence>
<name>A0A1G7PWD4_9SPHN</name>
<feature type="domain" description="OmpR/PhoB-type" evidence="12">
    <location>
        <begin position="122"/>
        <end position="222"/>
    </location>
</feature>
<dbReference type="Gene3D" id="1.10.10.10">
    <property type="entry name" value="Winged helix-like DNA-binding domain superfamily/Winged helix DNA-binding domain"/>
    <property type="match status" value="1"/>
</dbReference>
<keyword evidence="6 10" id="KW-0238">DNA-binding</keyword>
<dbReference type="SMART" id="SM00448">
    <property type="entry name" value="REC"/>
    <property type="match status" value="1"/>
</dbReference>
<dbReference type="SUPFAM" id="SSF46894">
    <property type="entry name" value="C-terminal effector domain of the bipartite response regulators"/>
    <property type="match status" value="1"/>
</dbReference>
<dbReference type="Pfam" id="PF00072">
    <property type="entry name" value="Response_reg"/>
    <property type="match status" value="1"/>
</dbReference>
<keyword evidence="5" id="KW-0805">Transcription regulation</keyword>
<dbReference type="GO" id="GO:0006355">
    <property type="term" value="P:regulation of DNA-templated transcription"/>
    <property type="evidence" value="ECO:0007669"/>
    <property type="project" value="InterPro"/>
</dbReference>
<feature type="domain" description="Response regulatory" evidence="11">
    <location>
        <begin position="1"/>
        <end position="102"/>
    </location>
</feature>
<accession>A0A1G7PWD4</accession>
<dbReference type="FunFam" id="1.10.10.10:FF:000099">
    <property type="entry name" value="Two-component system response regulator TorR"/>
    <property type="match status" value="1"/>
</dbReference>
<dbReference type="InterPro" id="IPR036388">
    <property type="entry name" value="WH-like_DNA-bd_sf"/>
</dbReference>
<dbReference type="InterPro" id="IPR001867">
    <property type="entry name" value="OmpR/PhoB-type_DNA-bd"/>
</dbReference>
<dbReference type="Gene3D" id="6.10.250.690">
    <property type="match status" value="1"/>
</dbReference>
<evidence type="ECO:0000259" key="11">
    <source>
        <dbReference type="PROSITE" id="PS50110"/>
    </source>
</evidence>
<keyword evidence="7" id="KW-0804">Transcription</keyword>
<dbReference type="GO" id="GO:0000156">
    <property type="term" value="F:phosphorelay response regulator activity"/>
    <property type="evidence" value="ECO:0007669"/>
    <property type="project" value="TreeGrafter"/>
</dbReference>
<sequence length="226" mass="25371">MVLADHLGRQGYGCAQAARLASMRELLASHAFDLIVLDLMMPGEDSLAALRDLQQVGAPPVIALSAGGADVDGIIALEIGAEDFMQKPLNPRELVARIRTVLRRCERQGPSARVRRFLDAERELYRFAGWILDATTRTLFDPNGLIVSLSDGEFRMLHTFVQRPHRVLSRNQLLDFALGVNREHFDRAVDVQISRLRRKLSGRVGSLELIRTVRNEGYIFTPEVTR</sequence>
<evidence type="ECO:0000256" key="5">
    <source>
        <dbReference type="ARBA" id="ARBA00023015"/>
    </source>
</evidence>
<organism evidence="13 14">
    <name type="scientific">Sphingomonas carotinifaciens</name>
    <dbReference type="NCBI Taxonomy" id="1166323"/>
    <lineage>
        <taxon>Bacteria</taxon>
        <taxon>Pseudomonadati</taxon>
        <taxon>Pseudomonadota</taxon>
        <taxon>Alphaproteobacteria</taxon>
        <taxon>Sphingomonadales</taxon>
        <taxon>Sphingomonadaceae</taxon>
        <taxon>Sphingomonas</taxon>
    </lineage>
</organism>
<dbReference type="PANTHER" id="PTHR48111:SF4">
    <property type="entry name" value="DNA-BINDING DUAL TRANSCRIPTIONAL REGULATOR OMPR"/>
    <property type="match status" value="1"/>
</dbReference>
<dbReference type="AlphaFoldDB" id="A0A1G7PWD4"/>
<dbReference type="InterPro" id="IPR001789">
    <property type="entry name" value="Sig_transdc_resp-reg_receiver"/>
</dbReference>
<keyword evidence="2" id="KW-0963">Cytoplasm</keyword>
<dbReference type="GO" id="GO:0000976">
    <property type="term" value="F:transcription cis-regulatory region binding"/>
    <property type="evidence" value="ECO:0007669"/>
    <property type="project" value="TreeGrafter"/>
</dbReference>
<dbReference type="PROSITE" id="PS50110">
    <property type="entry name" value="RESPONSE_REGULATORY"/>
    <property type="match status" value="1"/>
</dbReference>
<dbReference type="Gene3D" id="3.40.50.2300">
    <property type="match status" value="1"/>
</dbReference>
<keyword evidence="3 9" id="KW-0597">Phosphoprotein</keyword>
<reference evidence="13 14" key="1">
    <citation type="submission" date="2016-10" db="EMBL/GenBank/DDBJ databases">
        <authorList>
            <person name="Varghese N."/>
            <person name="Submissions S."/>
        </authorList>
    </citation>
    <scope>NUCLEOTIDE SEQUENCE [LARGE SCALE GENOMIC DNA]</scope>
    <source>
        <strain evidence="13 14">S7-754</strain>
    </source>
</reference>